<sequence length="377" mass="42686">MSPSLAPSNPQSFPSYKKFYNEFDNKRDNCDSECKQNIGSVLQQYTTKGVKKDETEKRVCCASNNGGRKELDWETSQFLYYHVGNTLPESLEDADFRGLLKMLCSKINDTYRQHGPKIPCDSIPKELFNNRKKIHDYYYDYSAIEGDIQNNGIPNCKEDKWTTYLNSINAACRAAGQGCEAGKQYDSDKYCSDFNSKYRAYCEKIQLSKEKCTLESQLTSVQEEKARAEQAEKSALSEKQSISTKLNNAIHQANKASSLSSAFGTLALMELPAALFLLYKYKPWSFWFGNQTSGNGRRSRSNRRKRRSTGENFDVSAEETFTEYSTDNSTIGDSTTADDSTTLRSRPAHTRQSIGPSTNREGRVRANNNTPGHHRNN</sequence>
<accession>A0A1B1E2E4</accession>
<protein>
    <submittedName>
        <fullName evidence="2">KIR-like protein</fullName>
    </submittedName>
</protein>
<evidence type="ECO:0000313" key="2">
    <source>
        <dbReference type="EMBL" id="ANQ09186.1"/>
    </source>
</evidence>
<evidence type="ECO:0000256" key="1">
    <source>
        <dbReference type="SAM" id="MobiDB-lite"/>
    </source>
</evidence>
<feature type="region of interest" description="Disordered" evidence="1">
    <location>
        <begin position="292"/>
        <end position="377"/>
    </location>
</feature>
<keyword evidence="3" id="KW-1185">Reference proteome</keyword>
<proteinExistence type="predicted"/>
<feature type="compositionally biased region" description="Basic residues" evidence="1">
    <location>
        <begin position="297"/>
        <end position="307"/>
    </location>
</feature>
<evidence type="ECO:0000313" key="3">
    <source>
        <dbReference type="Proteomes" id="UP000092716"/>
    </source>
</evidence>
<feature type="compositionally biased region" description="Polar residues" evidence="1">
    <location>
        <begin position="322"/>
        <end position="359"/>
    </location>
</feature>
<feature type="non-terminal residue" evidence="2">
    <location>
        <position position="377"/>
    </location>
</feature>
<dbReference type="Pfam" id="PF05795">
    <property type="entry name" value="Plasmodium_Vir"/>
    <property type="match status" value="1"/>
</dbReference>
<dbReference type="EMBL" id="CP016249">
    <property type="protein sequence ID" value="ANQ09186.1"/>
    <property type="molecule type" value="Genomic_DNA"/>
</dbReference>
<dbReference type="RefSeq" id="XP_019915881.1">
    <property type="nucleotide sequence ID" value="XM_020060173.1"/>
</dbReference>
<reference evidence="3" key="1">
    <citation type="submission" date="2016-06" db="EMBL/GenBank/DDBJ databases">
        <title>First high quality genome sequence of Plasmodium coatneyi using continuous long reads from single molecule, real-time sequencing.</title>
        <authorList>
            <person name="Chien J.-T."/>
            <person name="Pakala S.B."/>
            <person name="Geraldo J.A."/>
            <person name="Lapp S.A."/>
            <person name="Barnwell J.W."/>
            <person name="Kissinger J.C."/>
            <person name="Galinski M.R."/>
            <person name="Humphrey J.C."/>
        </authorList>
    </citation>
    <scope>NUCLEOTIDE SEQUENCE [LARGE SCALE GENOMIC DNA]</scope>
    <source>
        <strain evidence="3">Hackeri</strain>
    </source>
</reference>
<gene>
    <name evidence="2" type="ORF">PCOAH_00033790</name>
</gene>
<dbReference type="GeneID" id="30910110"/>
<dbReference type="KEGG" id="pcot:PCOAH_00033790"/>
<dbReference type="AlphaFoldDB" id="A0A1B1E2E4"/>
<dbReference type="VEuPathDB" id="PlasmoDB:PCOAH_00033790"/>
<dbReference type="InterPro" id="IPR008780">
    <property type="entry name" value="Plasmodium_Vir"/>
</dbReference>
<dbReference type="Proteomes" id="UP000092716">
    <property type="component" value="Chromosome 11"/>
</dbReference>
<name>A0A1B1E2E4_9APIC</name>
<organism evidence="2 3">
    <name type="scientific">Plasmodium coatneyi</name>
    <dbReference type="NCBI Taxonomy" id="208452"/>
    <lineage>
        <taxon>Eukaryota</taxon>
        <taxon>Sar</taxon>
        <taxon>Alveolata</taxon>
        <taxon>Apicomplexa</taxon>
        <taxon>Aconoidasida</taxon>
        <taxon>Haemosporida</taxon>
        <taxon>Plasmodiidae</taxon>
        <taxon>Plasmodium</taxon>
    </lineage>
</organism>